<dbReference type="Pfam" id="PF03364">
    <property type="entry name" value="Polyketide_cyc"/>
    <property type="match status" value="1"/>
</dbReference>
<organism evidence="2 3">
    <name type="scientific">Longimycelium tulufanense</name>
    <dbReference type="NCBI Taxonomy" id="907463"/>
    <lineage>
        <taxon>Bacteria</taxon>
        <taxon>Bacillati</taxon>
        <taxon>Actinomycetota</taxon>
        <taxon>Actinomycetes</taxon>
        <taxon>Pseudonocardiales</taxon>
        <taxon>Pseudonocardiaceae</taxon>
        <taxon>Longimycelium</taxon>
    </lineage>
</organism>
<dbReference type="InterPro" id="IPR005031">
    <property type="entry name" value="COQ10_START"/>
</dbReference>
<proteinExistence type="predicted"/>
<dbReference type="EMBL" id="BMMK01000009">
    <property type="protein sequence ID" value="GGM52785.1"/>
    <property type="molecule type" value="Genomic_DNA"/>
</dbReference>
<evidence type="ECO:0000313" key="3">
    <source>
        <dbReference type="Proteomes" id="UP000637578"/>
    </source>
</evidence>
<protein>
    <recommendedName>
        <fullName evidence="1">Coenzyme Q-binding protein COQ10 START domain-containing protein</fullName>
    </recommendedName>
</protein>
<evidence type="ECO:0000313" key="2">
    <source>
        <dbReference type="EMBL" id="GGM52785.1"/>
    </source>
</evidence>
<dbReference type="Proteomes" id="UP000637578">
    <property type="component" value="Unassembled WGS sequence"/>
</dbReference>
<dbReference type="RefSeq" id="WP_189057070.1">
    <property type="nucleotide sequence ID" value="NZ_BMMK01000009.1"/>
</dbReference>
<dbReference type="AlphaFoldDB" id="A0A8J3CFG9"/>
<feature type="domain" description="Coenzyme Q-binding protein COQ10 START" evidence="1">
    <location>
        <begin position="10"/>
        <end position="136"/>
    </location>
</feature>
<name>A0A8J3CFG9_9PSEU</name>
<evidence type="ECO:0000259" key="1">
    <source>
        <dbReference type="Pfam" id="PF03364"/>
    </source>
</evidence>
<dbReference type="Gene3D" id="3.30.530.20">
    <property type="match status" value="1"/>
</dbReference>
<dbReference type="InterPro" id="IPR023393">
    <property type="entry name" value="START-like_dom_sf"/>
</dbReference>
<sequence length="164" mass="18223">MRHTEHTVTIDAPAEIVWDVLVDVEGYARIFPPTQEVTILEETGEYQIARLVVDVNGQIQSWVSRRDIDVERKVIAYRQLETAPLMGHMGGEWRALPLGDDRTQLVLTHDFCPRTPVDGKVAGKFTYEEADELLRAAVERNSVADLAAVKAAAERQAVGAGRVS</sequence>
<keyword evidence="3" id="KW-1185">Reference proteome</keyword>
<reference evidence="2" key="1">
    <citation type="journal article" date="2014" name="Int. J. Syst. Evol. Microbiol.">
        <title>Complete genome sequence of Corynebacterium casei LMG S-19264T (=DSM 44701T), isolated from a smear-ripened cheese.</title>
        <authorList>
            <consortium name="US DOE Joint Genome Institute (JGI-PGF)"/>
            <person name="Walter F."/>
            <person name="Albersmeier A."/>
            <person name="Kalinowski J."/>
            <person name="Ruckert C."/>
        </authorList>
    </citation>
    <scope>NUCLEOTIDE SEQUENCE</scope>
    <source>
        <strain evidence="2">CGMCC 4.5737</strain>
    </source>
</reference>
<accession>A0A8J3CFG9</accession>
<dbReference type="SUPFAM" id="SSF55961">
    <property type="entry name" value="Bet v1-like"/>
    <property type="match status" value="1"/>
</dbReference>
<reference evidence="2" key="2">
    <citation type="submission" date="2020-09" db="EMBL/GenBank/DDBJ databases">
        <authorList>
            <person name="Sun Q."/>
            <person name="Zhou Y."/>
        </authorList>
    </citation>
    <scope>NUCLEOTIDE SEQUENCE</scope>
    <source>
        <strain evidence="2">CGMCC 4.5737</strain>
    </source>
</reference>
<gene>
    <name evidence="2" type="ORF">GCM10012275_24690</name>
</gene>
<comment type="caution">
    <text evidence="2">The sequence shown here is derived from an EMBL/GenBank/DDBJ whole genome shotgun (WGS) entry which is preliminary data.</text>
</comment>
<dbReference type="CDD" id="cd08861">
    <property type="entry name" value="OtcD1_ARO-CYC_like"/>
    <property type="match status" value="1"/>
</dbReference>